<gene>
    <name evidence="8" type="ORF">DO021_00270</name>
    <name evidence="7" type="ORF">EYB58_08285</name>
</gene>
<dbReference type="GO" id="GO:0004022">
    <property type="term" value="F:alcohol dehydrogenase (NAD+) activity"/>
    <property type="evidence" value="ECO:0007669"/>
    <property type="project" value="TreeGrafter"/>
</dbReference>
<comment type="similarity">
    <text evidence="2">Belongs to the zinc-containing alcohol dehydrogenase family.</text>
</comment>
<evidence type="ECO:0000313" key="9">
    <source>
        <dbReference type="Proteomes" id="UP000248798"/>
    </source>
</evidence>
<evidence type="ECO:0000313" key="8">
    <source>
        <dbReference type="EMBL" id="RAM03898.1"/>
    </source>
</evidence>
<evidence type="ECO:0000256" key="5">
    <source>
        <dbReference type="ARBA" id="ARBA00023002"/>
    </source>
</evidence>
<accession>A0A328FH43</accession>
<keyword evidence="10" id="KW-1185">Reference proteome</keyword>
<evidence type="ECO:0000313" key="7">
    <source>
        <dbReference type="EMBL" id="QBH12913.1"/>
    </source>
</evidence>
<dbReference type="Pfam" id="PF08240">
    <property type="entry name" value="ADH_N"/>
    <property type="match status" value="1"/>
</dbReference>
<keyword evidence="3" id="KW-0479">Metal-binding</keyword>
<dbReference type="Gene3D" id="3.40.50.720">
    <property type="entry name" value="NAD(P)-binding Rossmann-like Domain"/>
    <property type="match status" value="1"/>
</dbReference>
<comment type="cofactor">
    <cofactor evidence="1">
        <name>Zn(2+)</name>
        <dbReference type="ChEBI" id="CHEBI:29105"/>
    </cofactor>
</comment>
<feature type="domain" description="Alcohol dehydrogenase-like N-terminal" evidence="6">
    <location>
        <begin position="30"/>
        <end position="141"/>
    </location>
</feature>
<organism evidence="8 9">
    <name type="scientific">Desulfobacter hydrogenophilus</name>
    <dbReference type="NCBI Taxonomy" id="2291"/>
    <lineage>
        <taxon>Bacteria</taxon>
        <taxon>Pseudomonadati</taxon>
        <taxon>Thermodesulfobacteriota</taxon>
        <taxon>Desulfobacteria</taxon>
        <taxon>Desulfobacterales</taxon>
        <taxon>Desulfobacteraceae</taxon>
        <taxon>Desulfobacter</taxon>
    </lineage>
</organism>
<protein>
    <submittedName>
        <fullName evidence="8">Alcohol dehydrogenase</fullName>
    </submittedName>
</protein>
<evidence type="ECO:0000256" key="3">
    <source>
        <dbReference type="ARBA" id="ARBA00022723"/>
    </source>
</evidence>
<dbReference type="PANTHER" id="PTHR42940:SF8">
    <property type="entry name" value="VACUOLAR PROTEIN SORTING-ASSOCIATED PROTEIN 11"/>
    <property type="match status" value="1"/>
</dbReference>
<dbReference type="AlphaFoldDB" id="A0A328FH43"/>
<keyword evidence="4" id="KW-0862">Zinc</keyword>
<dbReference type="InterPro" id="IPR011032">
    <property type="entry name" value="GroES-like_sf"/>
</dbReference>
<dbReference type="Proteomes" id="UP000293902">
    <property type="component" value="Chromosome"/>
</dbReference>
<reference evidence="7 10" key="2">
    <citation type="submission" date="2019-02" db="EMBL/GenBank/DDBJ databases">
        <title>Complete genome sequence of Desulfobacter hydrogenophilus AcRS1.</title>
        <authorList>
            <person name="Marietou A."/>
            <person name="Lund M.B."/>
            <person name="Marshall I.P.G."/>
            <person name="Schreiber L."/>
            <person name="Jorgensen B."/>
        </authorList>
    </citation>
    <scope>NUCLEOTIDE SEQUENCE [LARGE SCALE GENOMIC DNA]</scope>
    <source>
        <strain evidence="7 10">AcRS1</strain>
    </source>
</reference>
<proteinExistence type="inferred from homology"/>
<dbReference type="OrthoDB" id="9774952at2"/>
<dbReference type="EMBL" id="CP036313">
    <property type="protein sequence ID" value="QBH12913.1"/>
    <property type="molecule type" value="Genomic_DNA"/>
</dbReference>
<dbReference type="RefSeq" id="WP_111952525.1">
    <property type="nucleotide sequence ID" value="NZ_CP036313.1"/>
</dbReference>
<evidence type="ECO:0000259" key="6">
    <source>
        <dbReference type="Pfam" id="PF08240"/>
    </source>
</evidence>
<dbReference type="SUPFAM" id="SSF51735">
    <property type="entry name" value="NAD(P)-binding Rossmann-fold domains"/>
    <property type="match status" value="1"/>
</dbReference>
<evidence type="ECO:0000313" key="10">
    <source>
        <dbReference type="Proteomes" id="UP000293902"/>
    </source>
</evidence>
<dbReference type="InterPro" id="IPR014187">
    <property type="entry name" value="ADH_Zn_typ-2"/>
</dbReference>
<dbReference type="InterPro" id="IPR036291">
    <property type="entry name" value="NAD(P)-bd_dom_sf"/>
</dbReference>
<sequence length="342" mass="37224">MKAMVLKKLGLFAENQTPLDLVDLPVPVPGNDEILVKVSVCGVCHTELDEIEGRAVPSVLPVILGHQVVGQVKTAGKNVKGFQLGDRVGIAWIYSTCRTCEFCLAGNENLCEDFKATGKDANGGYAEYMVIPEHFAVPIPDGLKDTEAAPLLCAGAIGYRSLILTGLKNGQNIGLTGFGASGHLVLKLVRFIYPDAKVFVFARNPVEREFAKELGAVWAGDTAEASPELLDSVIDTTPVWKPVVEAMKNLKPGGRLVINAVRKEEMDKDYLLKLDYPAHLWMEKEIKSVANICRKDVVDFLTLAERFGIRPEVEEFPLEEANQALAALKKGTIRGAKVLKIG</sequence>
<dbReference type="SUPFAM" id="SSF50129">
    <property type="entry name" value="GroES-like"/>
    <property type="match status" value="1"/>
</dbReference>
<dbReference type="GO" id="GO:0046872">
    <property type="term" value="F:metal ion binding"/>
    <property type="evidence" value="ECO:0007669"/>
    <property type="project" value="UniProtKB-KW"/>
</dbReference>
<evidence type="ECO:0000256" key="2">
    <source>
        <dbReference type="ARBA" id="ARBA00008072"/>
    </source>
</evidence>
<dbReference type="InterPro" id="IPR013154">
    <property type="entry name" value="ADH-like_N"/>
</dbReference>
<dbReference type="EMBL" id="QLNI01000001">
    <property type="protein sequence ID" value="RAM03898.1"/>
    <property type="molecule type" value="Genomic_DNA"/>
</dbReference>
<reference evidence="8 9" key="1">
    <citation type="submission" date="2018-06" db="EMBL/GenBank/DDBJ databases">
        <title>Complete Genome Sequence of Desulfobacter hydrogenophilus (DSM3380).</title>
        <authorList>
            <person name="Marietou A."/>
            <person name="Schreiber L."/>
            <person name="Marshall I."/>
            <person name="Jorgensen B."/>
        </authorList>
    </citation>
    <scope>NUCLEOTIDE SEQUENCE [LARGE SCALE GENOMIC DNA]</scope>
    <source>
        <strain evidence="8 9">DSM 3380</strain>
    </source>
</reference>
<dbReference type="Gene3D" id="3.90.180.10">
    <property type="entry name" value="Medium-chain alcohol dehydrogenases, catalytic domain"/>
    <property type="match status" value="1"/>
</dbReference>
<evidence type="ECO:0000256" key="4">
    <source>
        <dbReference type="ARBA" id="ARBA00022833"/>
    </source>
</evidence>
<evidence type="ECO:0000256" key="1">
    <source>
        <dbReference type="ARBA" id="ARBA00001947"/>
    </source>
</evidence>
<dbReference type="Proteomes" id="UP000248798">
    <property type="component" value="Unassembled WGS sequence"/>
</dbReference>
<dbReference type="GO" id="GO:0005737">
    <property type="term" value="C:cytoplasm"/>
    <property type="evidence" value="ECO:0007669"/>
    <property type="project" value="TreeGrafter"/>
</dbReference>
<dbReference type="CDD" id="cd08298">
    <property type="entry name" value="CAD2"/>
    <property type="match status" value="1"/>
</dbReference>
<keyword evidence="5" id="KW-0560">Oxidoreductase</keyword>
<dbReference type="PANTHER" id="PTHR42940">
    <property type="entry name" value="ALCOHOL DEHYDROGENASE 1-RELATED"/>
    <property type="match status" value="1"/>
</dbReference>
<name>A0A328FH43_9BACT</name>